<dbReference type="PANTHER" id="PTHR15364:SF0">
    <property type="entry name" value="2'-DEOXYNUCLEOSIDE 5'-PHOSPHATE N-HYDROLASE 1"/>
    <property type="match status" value="1"/>
</dbReference>
<dbReference type="SUPFAM" id="SSF52309">
    <property type="entry name" value="N-(deoxy)ribosyltransferase-like"/>
    <property type="match status" value="1"/>
</dbReference>
<sequence length="165" mass="18162">MKKVYLAGPDVFAPDAQARAEQHKQWCIAHGFEPLHPADGVANTARGIYDANIQLIQKADAVLANLNPFRGAEPDSGTAFEVGYATALGKPVIGYLAGPTSLKDQVKTFYGPIYFDESRQQWLDQNECLVEDFNLPLNLMLGISCQIVFGDLLAAIIHLQGHWYD</sequence>
<comment type="caution">
    <text evidence="1">The sequence shown here is derived from an EMBL/GenBank/DDBJ whole genome shotgun (WGS) entry which is preliminary data.</text>
</comment>
<dbReference type="InterPro" id="IPR051239">
    <property type="entry name" value="2'-dNMP_N-hydrolase"/>
</dbReference>
<dbReference type="Pfam" id="PF05014">
    <property type="entry name" value="Nuc_deoxyrib_tr"/>
    <property type="match status" value="1"/>
</dbReference>
<dbReference type="EMBL" id="BAABKD010000002">
    <property type="protein sequence ID" value="GAA5086273.1"/>
    <property type="molecule type" value="Genomic_DNA"/>
</dbReference>
<evidence type="ECO:0000313" key="2">
    <source>
        <dbReference type="Proteomes" id="UP001500227"/>
    </source>
</evidence>
<dbReference type="InterPro" id="IPR007710">
    <property type="entry name" value="Nucleoside_deoxyribTrfase"/>
</dbReference>
<keyword evidence="2" id="KW-1185">Reference proteome</keyword>
<dbReference type="RefSeq" id="WP_260651027.1">
    <property type="nucleotide sequence ID" value="NZ_BAABKD010000002.1"/>
</dbReference>
<organism evidence="1 2">
    <name type="scientific">Paenalcaligenes hermetiae</name>
    <dbReference type="NCBI Taxonomy" id="1157987"/>
    <lineage>
        <taxon>Bacteria</taxon>
        <taxon>Pseudomonadati</taxon>
        <taxon>Pseudomonadota</taxon>
        <taxon>Betaproteobacteria</taxon>
        <taxon>Burkholderiales</taxon>
        <taxon>Alcaligenaceae</taxon>
        <taxon>Paenalcaligenes</taxon>
    </lineage>
</organism>
<dbReference type="PANTHER" id="PTHR15364">
    <property type="entry name" value="2'-DEOXYNUCLEOSIDE 5'-PHOSPHATE N-HYDROLASE 1"/>
    <property type="match status" value="1"/>
</dbReference>
<protein>
    <submittedName>
        <fullName evidence="1">Nucleoside 2-deoxyribosyltransferase</fullName>
    </submittedName>
</protein>
<accession>A0ABP9LYF5</accession>
<name>A0ABP9LYF5_9BURK</name>
<gene>
    <name evidence="1" type="ORF">GCM10023337_05780</name>
</gene>
<dbReference type="Gene3D" id="3.40.50.450">
    <property type="match status" value="1"/>
</dbReference>
<proteinExistence type="predicted"/>
<evidence type="ECO:0000313" key="1">
    <source>
        <dbReference type="EMBL" id="GAA5086273.1"/>
    </source>
</evidence>
<reference evidence="2" key="1">
    <citation type="journal article" date="2019" name="Int. J. Syst. Evol. Microbiol.">
        <title>The Global Catalogue of Microorganisms (GCM) 10K type strain sequencing project: providing services to taxonomists for standard genome sequencing and annotation.</title>
        <authorList>
            <consortium name="The Broad Institute Genomics Platform"/>
            <consortium name="The Broad Institute Genome Sequencing Center for Infectious Disease"/>
            <person name="Wu L."/>
            <person name="Ma J."/>
        </authorList>
    </citation>
    <scope>NUCLEOTIDE SEQUENCE [LARGE SCALE GENOMIC DNA]</scope>
    <source>
        <strain evidence="2">JCM 18423</strain>
    </source>
</reference>
<dbReference type="Proteomes" id="UP001500227">
    <property type="component" value="Unassembled WGS sequence"/>
</dbReference>